<protein>
    <submittedName>
        <fullName evidence="2">Uncharacterized protein</fullName>
    </submittedName>
</protein>
<dbReference type="RefSeq" id="WP_138184378.1">
    <property type="nucleotide sequence ID" value="NZ_LS992241.1"/>
</dbReference>
<evidence type="ECO:0000313" key="3">
    <source>
        <dbReference type="Proteomes" id="UP000304148"/>
    </source>
</evidence>
<feature type="transmembrane region" description="Helical" evidence="1">
    <location>
        <begin position="7"/>
        <end position="29"/>
    </location>
</feature>
<keyword evidence="1" id="KW-1133">Transmembrane helix</keyword>
<accession>A0A383R5K1</accession>
<evidence type="ECO:0000256" key="1">
    <source>
        <dbReference type="SAM" id="Phobius"/>
    </source>
</evidence>
<dbReference type="EMBL" id="LS992241">
    <property type="protein sequence ID" value="SYX81822.1"/>
    <property type="molecule type" value="Genomic_DNA"/>
</dbReference>
<feature type="transmembrane region" description="Helical" evidence="1">
    <location>
        <begin position="41"/>
        <end position="63"/>
    </location>
</feature>
<feature type="transmembrane region" description="Helical" evidence="1">
    <location>
        <begin position="105"/>
        <end position="126"/>
    </location>
</feature>
<keyword evidence="1" id="KW-0472">Membrane</keyword>
<dbReference type="Proteomes" id="UP000304148">
    <property type="component" value="Chromosome"/>
</dbReference>
<name>A0A383R5K1_PAEAL</name>
<organism evidence="2 3">
    <name type="scientific">Paenibacillus alvei</name>
    <name type="common">Bacillus alvei</name>
    <dbReference type="NCBI Taxonomy" id="44250"/>
    <lineage>
        <taxon>Bacteria</taxon>
        <taxon>Bacillati</taxon>
        <taxon>Bacillota</taxon>
        <taxon>Bacilli</taxon>
        <taxon>Bacillales</taxon>
        <taxon>Paenibacillaceae</taxon>
        <taxon>Paenibacillus</taxon>
    </lineage>
</organism>
<proteinExistence type="predicted"/>
<keyword evidence="1" id="KW-0812">Transmembrane</keyword>
<sequence length="248" mass="28356">MKWASRFKWITSAIFLSLGAVTVGLFFGLSDVESRGFSWGLSFGSLMMAGLISYLFCMSMLVHLSKHKDEVPMNLSMGAIAFIYNIAVLVHIVLFWLVLDVSEKLYMWIHIITFAVAFILALLIGLTRISVGRLQQDESNRMQFKKRLQLSLHGARLELEGWEHPERDMLLEQMNKLEEQVKYSDPISVPAMVLEEGQIMDQATRLEEGVRSVVRDRNTVYSADELRDIIRQLSNGMKLRNEQLAALK</sequence>
<reference evidence="3" key="1">
    <citation type="submission" date="2018-08" db="EMBL/GenBank/DDBJ databases">
        <authorList>
            <person name="Chevrot R."/>
        </authorList>
    </citation>
    <scope>NUCLEOTIDE SEQUENCE [LARGE SCALE GENOMIC DNA]</scope>
</reference>
<dbReference type="AlphaFoldDB" id="A0A383R5K1"/>
<evidence type="ECO:0000313" key="2">
    <source>
        <dbReference type="EMBL" id="SYX81822.1"/>
    </source>
</evidence>
<gene>
    <name evidence="2" type="ORF">PBLR_10241</name>
</gene>
<feature type="transmembrane region" description="Helical" evidence="1">
    <location>
        <begin position="75"/>
        <end position="99"/>
    </location>
</feature>